<dbReference type="EMBL" id="JBHUOX010000058">
    <property type="protein sequence ID" value="MFD3003964.1"/>
    <property type="molecule type" value="Genomic_DNA"/>
</dbReference>
<keyword evidence="1" id="KW-0732">Signal</keyword>
<gene>
    <name evidence="2" type="ORF">ACFS7Z_26650</name>
</gene>
<evidence type="ECO:0000313" key="2">
    <source>
        <dbReference type="EMBL" id="MFD3003964.1"/>
    </source>
</evidence>
<comment type="caution">
    <text evidence="2">The sequence shown here is derived from an EMBL/GenBank/DDBJ whole genome shotgun (WGS) entry which is preliminary data.</text>
</comment>
<accession>A0ABW6C713</accession>
<sequence length="244" mass="26003">MKNNTKTISTTMMRKAVSSAKMLAAAVMGTFFLASCDQLGDLDGVIPGGGNMPGKEMKMYKVQLNPLNNSGVTGTATVMMKENGEFEVITDIEGLVPNMVHPQHIHGFVMENMADKDAMCPPPSAGGADGLLTLEEGQPFYGPILIPLDDKLVPLTAENFPVATSAGTISYGGKVMTSSLVSAFDAMHNGTQTMKDLELDKRVIVIHGAYVINNAIVPANSNRVQYAKYMATLPVACGELVEMK</sequence>
<evidence type="ECO:0000313" key="3">
    <source>
        <dbReference type="Proteomes" id="UP001597641"/>
    </source>
</evidence>
<evidence type="ECO:0008006" key="4">
    <source>
        <dbReference type="Google" id="ProtNLM"/>
    </source>
</evidence>
<name>A0ABW6C713_9BACT</name>
<evidence type="ECO:0000256" key="1">
    <source>
        <dbReference type="SAM" id="SignalP"/>
    </source>
</evidence>
<keyword evidence="3" id="KW-1185">Reference proteome</keyword>
<reference evidence="3" key="1">
    <citation type="journal article" date="2019" name="Int. J. Syst. Evol. Microbiol.">
        <title>The Global Catalogue of Microorganisms (GCM) 10K type strain sequencing project: providing services to taxonomists for standard genome sequencing and annotation.</title>
        <authorList>
            <consortium name="The Broad Institute Genomics Platform"/>
            <consortium name="The Broad Institute Genome Sequencing Center for Infectious Disease"/>
            <person name="Wu L."/>
            <person name="Ma J."/>
        </authorList>
    </citation>
    <scope>NUCLEOTIDE SEQUENCE [LARGE SCALE GENOMIC DNA]</scope>
    <source>
        <strain evidence="3">KCTC 23984</strain>
    </source>
</reference>
<protein>
    <recommendedName>
        <fullName evidence="4">CHRD domain-containing protein</fullName>
    </recommendedName>
</protein>
<organism evidence="2 3">
    <name type="scientific">Pontibacter toksunensis</name>
    <dbReference type="NCBI Taxonomy" id="1332631"/>
    <lineage>
        <taxon>Bacteria</taxon>
        <taxon>Pseudomonadati</taxon>
        <taxon>Bacteroidota</taxon>
        <taxon>Cytophagia</taxon>
        <taxon>Cytophagales</taxon>
        <taxon>Hymenobacteraceae</taxon>
        <taxon>Pontibacter</taxon>
    </lineage>
</organism>
<proteinExistence type="predicted"/>
<dbReference type="Proteomes" id="UP001597641">
    <property type="component" value="Unassembled WGS sequence"/>
</dbReference>
<feature type="chain" id="PRO_5045419776" description="CHRD domain-containing protein" evidence="1">
    <location>
        <begin position="25"/>
        <end position="244"/>
    </location>
</feature>
<dbReference type="RefSeq" id="WP_377492373.1">
    <property type="nucleotide sequence ID" value="NZ_JBHUOX010000058.1"/>
</dbReference>
<feature type="signal peptide" evidence="1">
    <location>
        <begin position="1"/>
        <end position="24"/>
    </location>
</feature>